<reference evidence="2" key="2">
    <citation type="submission" date="2015-06" db="UniProtKB">
        <authorList>
            <consortium name="EnsemblPlants"/>
        </authorList>
    </citation>
    <scope>IDENTIFICATION</scope>
    <source>
        <strain evidence="2">DM1-3 516 R44</strain>
    </source>
</reference>
<dbReference type="EnsemblPlants" id="PGSC0003DMT400095673">
    <property type="protein sequence ID" value="PGSC0003DMT400095673"/>
    <property type="gene ID" value="PGSC0003DMG400045244"/>
</dbReference>
<dbReference type="HOGENOM" id="CLU_1743758_0_0_1"/>
<feature type="transmembrane region" description="Helical" evidence="1">
    <location>
        <begin position="103"/>
        <end position="126"/>
    </location>
</feature>
<proteinExistence type="predicted"/>
<evidence type="ECO:0000256" key="1">
    <source>
        <dbReference type="SAM" id="Phobius"/>
    </source>
</evidence>
<organism evidence="2 3">
    <name type="scientific">Solanum tuberosum</name>
    <name type="common">Potato</name>
    <dbReference type="NCBI Taxonomy" id="4113"/>
    <lineage>
        <taxon>Eukaryota</taxon>
        <taxon>Viridiplantae</taxon>
        <taxon>Streptophyta</taxon>
        <taxon>Embryophyta</taxon>
        <taxon>Tracheophyta</taxon>
        <taxon>Spermatophyta</taxon>
        <taxon>Magnoliopsida</taxon>
        <taxon>eudicotyledons</taxon>
        <taxon>Gunneridae</taxon>
        <taxon>Pentapetalae</taxon>
        <taxon>asterids</taxon>
        <taxon>lamiids</taxon>
        <taxon>Solanales</taxon>
        <taxon>Solanaceae</taxon>
        <taxon>Solanoideae</taxon>
        <taxon>Solaneae</taxon>
        <taxon>Solanum</taxon>
    </lineage>
</organism>
<keyword evidence="1" id="KW-0812">Transmembrane</keyword>
<accession>M1DWU2</accession>
<dbReference type="AlphaFoldDB" id="M1DWU2"/>
<dbReference type="Proteomes" id="UP000011115">
    <property type="component" value="Unassembled WGS sequence"/>
</dbReference>
<evidence type="ECO:0000313" key="3">
    <source>
        <dbReference type="Proteomes" id="UP000011115"/>
    </source>
</evidence>
<name>M1DWU2_SOLTU</name>
<keyword evidence="3" id="KW-1185">Reference proteome</keyword>
<sequence length="150" mass="16564">MLEWVKVPHWLRNGPVVCLYELVYGIELGHDAISFTWYQTRVLAPVGQSCTLVGEWTTWRLWVLMYSQTFLTASAREDSLVPKKLPSAGETGCGFSIPVGRPLALVTVAVAVAVVSVAAEVLAAAIRARQQLPKIRVDDAIDYFGFFVKP</sequence>
<reference evidence="3" key="1">
    <citation type="journal article" date="2011" name="Nature">
        <title>Genome sequence and analysis of the tuber crop potato.</title>
        <authorList>
            <consortium name="The Potato Genome Sequencing Consortium"/>
        </authorList>
    </citation>
    <scope>NUCLEOTIDE SEQUENCE [LARGE SCALE GENOMIC DNA]</scope>
    <source>
        <strain evidence="3">cv. DM1-3 516 R44</strain>
    </source>
</reference>
<evidence type="ECO:0000313" key="2">
    <source>
        <dbReference type="EnsemblPlants" id="PGSC0003DMT400095673"/>
    </source>
</evidence>
<keyword evidence="1" id="KW-0472">Membrane</keyword>
<dbReference type="PaxDb" id="4113-PGSC0003DMT400095673"/>
<protein>
    <submittedName>
        <fullName evidence="2">SWIb domain-containing protein</fullName>
    </submittedName>
</protein>
<dbReference type="Gramene" id="PGSC0003DMT400095673">
    <property type="protein sequence ID" value="PGSC0003DMT400095673"/>
    <property type="gene ID" value="PGSC0003DMG400045244"/>
</dbReference>
<keyword evidence="1" id="KW-1133">Transmembrane helix</keyword>
<dbReference type="InParanoid" id="M1DWU2"/>